<proteinExistence type="predicted"/>
<evidence type="ECO:0000313" key="3">
    <source>
        <dbReference type="Proteomes" id="UP001634394"/>
    </source>
</evidence>
<evidence type="ECO:0000313" key="2">
    <source>
        <dbReference type="EMBL" id="KAL3875107.1"/>
    </source>
</evidence>
<feature type="region of interest" description="Disordered" evidence="1">
    <location>
        <begin position="1"/>
        <end position="45"/>
    </location>
</feature>
<sequence length="140" mass="15658">MDKDAAEVNAVAPPPYQHILGQPQGQWPTGQPEQQGYGQPDQPQVITSQGYAYGQQWQPQTVTSQGSFVPSQPQVYQTYQEPGHPEVITAQMNVPKVVPILTFLLTLTDRQTELFSPGWYVSAAFGQRVYTPSCMHIRLR</sequence>
<accession>A0ABD3WQT9</accession>
<feature type="compositionally biased region" description="Low complexity" evidence="1">
    <location>
        <begin position="21"/>
        <end position="36"/>
    </location>
</feature>
<comment type="caution">
    <text evidence="2">The sequence shown here is derived from an EMBL/GenBank/DDBJ whole genome shotgun (WGS) entry which is preliminary data.</text>
</comment>
<keyword evidence="3" id="KW-1185">Reference proteome</keyword>
<gene>
    <name evidence="2" type="ORF">ACJMK2_038041</name>
</gene>
<dbReference type="EMBL" id="JBJQND010000006">
    <property type="protein sequence ID" value="KAL3875107.1"/>
    <property type="molecule type" value="Genomic_DNA"/>
</dbReference>
<reference evidence="2 3" key="1">
    <citation type="submission" date="2024-11" db="EMBL/GenBank/DDBJ databases">
        <title>Chromosome-level genome assembly of the freshwater bivalve Anodonta woodiana.</title>
        <authorList>
            <person name="Chen X."/>
        </authorList>
    </citation>
    <scope>NUCLEOTIDE SEQUENCE [LARGE SCALE GENOMIC DNA]</scope>
    <source>
        <strain evidence="2">MN2024</strain>
        <tissue evidence="2">Gills</tissue>
    </source>
</reference>
<organism evidence="2 3">
    <name type="scientific">Sinanodonta woodiana</name>
    <name type="common">Chinese pond mussel</name>
    <name type="synonym">Anodonta woodiana</name>
    <dbReference type="NCBI Taxonomy" id="1069815"/>
    <lineage>
        <taxon>Eukaryota</taxon>
        <taxon>Metazoa</taxon>
        <taxon>Spiralia</taxon>
        <taxon>Lophotrochozoa</taxon>
        <taxon>Mollusca</taxon>
        <taxon>Bivalvia</taxon>
        <taxon>Autobranchia</taxon>
        <taxon>Heteroconchia</taxon>
        <taxon>Palaeoheterodonta</taxon>
        <taxon>Unionida</taxon>
        <taxon>Unionoidea</taxon>
        <taxon>Unionidae</taxon>
        <taxon>Unioninae</taxon>
        <taxon>Sinanodonta</taxon>
    </lineage>
</organism>
<name>A0ABD3WQT9_SINWO</name>
<dbReference type="Proteomes" id="UP001634394">
    <property type="component" value="Unassembled WGS sequence"/>
</dbReference>
<evidence type="ECO:0000256" key="1">
    <source>
        <dbReference type="SAM" id="MobiDB-lite"/>
    </source>
</evidence>
<protein>
    <submittedName>
        <fullName evidence="2">Uncharacterized protein</fullName>
    </submittedName>
</protein>
<dbReference type="AlphaFoldDB" id="A0ABD3WQT9"/>